<sequence>MLLEFWTVSTQYSGRAPPPAHAPEAWAHLTLLIGLTVLIEEMRHSWRSISEVVVAHQSGSLNRVQKDGGSSNGPPWTAHMAS</sequence>
<dbReference type="AlphaFoldDB" id="A0AAV7LSL3"/>
<comment type="caution">
    <text evidence="2">The sequence shown here is derived from an EMBL/GenBank/DDBJ whole genome shotgun (WGS) entry which is preliminary data.</text>
</comment>
<proteinExistence type="predicted"/>
<reference evidence="2" key="1">
    <citation type="journal article" date="2022" name="bioRxiv">
        <title>Sequencing and chromosome-scale assembly of the giantPleurodeles waltlgenome.</title>
        <authorList>
            <person name="Brown T."/>
            <person name="Elewa A."/>
            <person name="Iarovenko S."/>
            <person name="Subramanian E."/>
            <person name="Araus A.J."/>
            <person name="Petzold A."/>
            <person name="Susuki M."/>
            <person name="Suzuki K.-i.T."/>
            <person name="Hayashi T."/>
            <person name="Toyoda A."/>
            <person name="Oliveira C."/>
            <person name="Osipova E."/>
            <person name="Leigh N.D."/>
            <person name="Simon A."/>
            <person name="Yun M.H."/>
        </authorList>
    </citation>
    <scope>NUCLEOTIDE SEQUENCE</scope>
    <source>
        <strain evidence="2">20211129_DDA</strain>
        <tissue evidence="2">Liver</tissue>
    </source>
</reference>
<protein>
    <submittedName>
        <fullName evidence="2">Uncharacterized protein</fullName>
    </submittedName>
</protein>
<feature type="compositionally biased region" description="Polar residues" evidence="1">
    <location>
        <begin position="62"/>
        <end position="74"/>
    </location>
</feature>
<organism evidence="2 3">
    <name type="scientific">Pleurodeles waltl</name>
    <name type="common">Iberian ribbed newt</name>
    <dbReference type="NCBI Taxonomy" id="8319"/>
    <lineage>
        <taxon>Eukaryota</taxon>
        <taxon>Metazoa</taxon>
        <taxon>Chordata</taxon>
        <taxon>Craniata</taxon>
        <taxon>Vertebrata</taxon>
        <taxon>Euteleostomi</taxon>
        <taxon>Amphibia</taxon>
        <taxon>Batrachia</taxon>
        <taxon>Caudata</taxon>
        <taxon>Salamandroidea</taxon>
        <taxon>Salamandridae</taxon>
        <taxon>Pleurodelinae</taxon>
        <taxon>Pleurodeles</taxon>
    </lineage>
</organism>
<evidence type="ECO:0000313" key="3">
    <source>
        <dbReference type="Proteomes" id="UP001066276"/>
    </source>
</evidence>
<gene>
    <name evidence="2" type="ORF">NDU88_003647</name>
</gene>
<accession>A0AAV7LSL3</accession>
<feature type="region of interest" description="Disordered" evidence="1">
    <location>
        <begin position="62"/>
        <end position="82"/>
    </location>
</feature>
<evidence type="ECO:0000313" key="2">
    <source>
        <dbReference type="EMBL" id="KAJ1090515.1"/>
    </source>
</evidence>
<evidence type="ECO:0000256" key="1">
    <source>
        <dbReference type="SAM" id="MobiDB-lite"/>
    </source>
</evidence>
<keyword evidence="3" id="KW-1185">Reference proteome</keyword>
<dbReference type="Proteomes" id="UP001066276">
    <property type="component" value="Chromosome 11"/>
</dbReference>
<dbReference type="EMBL" id="JANPWB010000015">
    <property type="protein sequence ID" value="KAJ1090515.1"/>
    <property type="molecule type" value="Genomic_DNA"/>
</dbReference>
<name>A0AAV7LSL3_PLEWA</name>